<evidence type="ECO:0000256" key="3">
    <source>
        <dbReference type="ARBA" id="ARBA00022475"/>
    </source>
</evidence>
<evidence type="ECO:0000256" key="7">
    <source>
        <dbReference type="ARBA" id="ARBA00023136"/>
    </source>
</evidence>
<gene>
    <name evidence="10" type="primary">ynjC</name>
    <name evidence="10" type="ORF">NCTC11967_00647</name>
</gene>
<dbReference type="Gene3D" id="1.10.3720.10">
    <property type="entry name" value="MetI-like"/>
    <property type="match status" value="2"/>
</dbReference>
<evidence type="ECO:0000259" key="9">
    <source>
        <dbReference type="PROSITE" id="PS50928"/>
    </source>
</evidence>
<sequence>MAASLRYLLTLLTLAAMMAVMLPLLPAAGLLLSPAFSSANWQALFADPQVPQALTATLISSLIATGGALMIALCAMAALWPSAGWQKLISRLPLLLAIPHVAFAASALLLFAEGGWLFQLCGRCTPLVDRYGIGMGLTLAVKESGFILWAMYGVLGEKRLAQQTLVLKSLGYSRWQCLNMLVLPAIAPALGLVLLATGAWTLSVVDVALMLGPGNPPTLAVLAWSWLNQIDALQQTKGQLACLLLVMLLAVMALIIFGGWRLQQRRAPPADGVRHRQRSHPAGQTFSLALPGSGVLCVVVLLAMARLALPTTESLNNSLWLALLSCLCGGVLCLLWLEWGIARLTPWLFLPLLLPTLPLVAGQYQLVLHLWLDGSFIAVFWGHLLWVVPWMLFVLHPAWRRLDPRLPLIARTLGWSQGRIFLQVKCPQLMRAILSALAVGFSVSIAQYLPTLWLGGGRVPTLTTDAVAQSSGGSLHWLAISSLWQLLLPALMFTLVALLTRTIAHYRQGLR</sequence>
<feature type="transmembrane region" description="Helical" evidence="8">
    <location>
        <begin position="319"/>
        <end position="337"/>
    </location>
</feature>
<reference evidence="10 11" key="1">
    <citation type="submission" date="2018-06" db="EMBL/GenBank/DDBJ databases">
        <authorList>
            <consortium name="Pathogen Informatics"/>
            <person name="Doyle S."/>
        </authorList>
    </citation>
    <scope>NUCLEOTIDE SEQUENCE [LARGE SCALE GENOMIC DNA]</scope>
    <source>
        <strain evidence="10 11">NCTC11967</strain>
    </source>
</reference>
<feature type="domain" description="ABC transmembrane type-1" evidence="9">
    <location>
        <begin position="54"/>
        <end position="258"/>
    </location>
</feature>
<dbReference type="Proteomes" id="UP000251313">
    <property type="component" value="Unassembled WGS sequence"/>
</dbReference>
<keyword evidence="4" id="KW-0997">Cell inner membrane</keyword>
<keyword evidence="3" id="KW-1003">Cell membrane</keyword>
<evidence type="ECO:0000256" key="2">
    <source>
        <dbReference type="ARBA" id="ARBA00022448"/>
    </source>
</evidence>
<protein>
    <submittedName>
        <fullName evidence="10">Inner membrane ABC transporter permease protein ynjC</fullName>
    </submittedName>
</protein>
<dbReference type="GO" id="GO:0055085">
    <property type="term" value="P:transmembrane transport"/>
    <property type="evidence" value="ECO:0007669"/>
    <property type="project" value="InterPro"/>
</dbReference>
<comment type="caution">
    <text evidence="10">The sequence shown here is derived from an EMBL/GenBank/DDBJ whole genome shotgun (WGS) entry which is preliminary data.</text>
</comment>
<keyword evidence="6 8" id="KW-1133">Transmembrane helix</keyword>
<feature type="transmembrane region" description="Helical" evidence="8">
    <location>
        <begin position="238"/>
        <end position="260"/>
    </location>
</feature>
<dbReference type="AlphaFoldDB" id="A0AB38FQW8"/>
<organism evidence="10 11">
    <name type="scientific">Yokenella regensburgei</name>
    <dbReference type="NCBI Taxonomy" id="158877"/>
    <lineage>
        <taxon>Bacteria</taxon>
        <taxon>Pseudomonadati</taxon>
        <taxon>Pseudomonadota</taxon>
        <taxon>Gammaproteobacteria</taxon>
        <taxon>Enterobacterales</taxon>
        <taxon>Enterobacteriaceae</taxon>
        <taxon>Yokenella</taxon>
    </lineage>
</organism>
<evidence type="ECO:0000313" key="11">
    <source>
        <dbReference type="Proteomes" id="UP000251313"/>
    </source>
</evidence>
<keyword evidence="5 8" id="KW-0812">Transmembrane</keyword>
<dbReference type="SUPFAM" id="SSF161098">
    <property type="entry name" value="MetI-like"/>
    <property type="match status" value="2"/>
</dbReference>
<feature type="transmembrane region" description="Helical" evidence="8">
    <location>
        <begin position="376"/>
        <end position="395"/>
    </location>
</feature>
<feature type="transmembrane region" description="Helical" evidence="8">
    <location>
        <begin position="177"/>
        <end position="202"/>
    </location>
</feature>
<feature type="domain" description="ABC transmembrane type-1" evidence="9">
    <location>
        <begin position="311"/>
        <end position="504"/>
    </location>
</feature>
<evidence type="ECO:0000256" key="1">
    <source>
        <dbReference type="ARBA" id="ARBA00004429"/>
    </source>
</evidence>
<feature type="transmembrane region" description="Helical" evidence="8">
    <location>
        <begin position="286"/>
        <end position="307"/>
    </location>
</feature>
<keyword evidence="7 8" id="KW-0472">Membrane</keyword>
<comment type="subcellular location">
    <subcellularLocation>
        <location evidence="1">Cell inner membrane</location>
        <topology evidence="1">Multi-pass membrane protein</topology>
    </subcellularLocation>
</comment>
<dbReference type="GO" id="GO:0005886">
    <property type="term" value="C:plasma membrane"/>
    <property type="evidence" value="ECO:0007669"/>
    <property type="project" value="UniProtKB-SubCell"/>
</dbReference>
<evidence type="ECO:0000256" key="8">
    <source>
        <dbReference type="SAM" id="Phobius"/>
    </source>
</evidence>
<feature type="transmembrane region" description="Helical" evidence="8">
    <location>
        <begin position="344"/>
        <end position="364"/>
    </location>
</feature>
<feature type="transmembrane region" description="Helical" evidence="8">
    <location>
        <begin position="53"/>
        <end position="80"/>
    </location>
</feature>
<dbReference type="CDD" id="cd06261">
    <property type="entry name" value="TM_PBP2"/>
    <property type="match status" value="1"/>
</dbReference>
<feature type="transmembrane region" description="Helical" evidence="8">
    <location>
        <begin position="429"/>
        <end position="449"/>
    </location>
</feature>
<keyword evidence="2" id="KW-0813">Transport</keyword>
<feature type="transmembrane region" description="Helical" evidence="8">
    <location>
        <begin position="92"/>
        <end position="112"/>
    </location>
</feature>
<feature type="transmembrane region" description="Helical" evidence="8">
    <location>
        <begin position="132"/>
        <end position="156"/>
    </location>
</feature>
<dbReference type="PROSITE" id="PS50928">
    <property type="entry name" value="ABC_TM1"/>
    <property type="match status" value="2"/>
</dbReference>
<accession>A0AB38FQW8</accession>
<dbReference type="InterPro" id="IPR000515">
    <property type="entry name" value="MetI-like"/>
</dbReference>
<evidence type="ECO:0000256" key="6">
    <source>
        <dbReference type="ARBA" id="ARBA00022989"/>
    </source>
</evidence>
<dbReference type="PANTHER" id="PTHR30183:SF6">
    <property type="entry name" value="INNER MEMBRANE ABC TRANSPORTER PERMEASE PROTEIN YNJC"/>
    <property type="match status" value="1"/>
</dbReference>
<evidence type="ECO:0000256" key="4">
    <source>
        <dbReference type="ARBA" id="ARBA00022519"/>
    </source>
</evidence>
<dbReference type="InterPro" id="IPR035906">
    <property type="entry name" value="MetI-like_sf"/>
</dbReference>
<dbReference type="RefSeq" id="WP_038258029.1">
    <property type="nucleotide sequence ID" value="NZ_UAVL01000001.1"/>
</dbReference>
<name>A0AB38FQW8_9ENTR</name>
<dbReference type="EMBL" id="UAVL01000001">
    <property type="protein sequence ID" value="SQA60464.1"/>
    <property type="molecule type" value="Genomic_DNA"/>
</dbReference>
<proteinExistence type="predicted"/>
<evidence type="ECO:0000313" key="10">
    <source>
        <dbReference type="EMBL" id="SQA60464.1"/>
    </source>
</evidence>
<evidence type="ECO:0000256" key="5">
    <source>
        <dbReference type="ARBA" id="ARBA00022692"/>
    </source>
</evidence>
<feature type="transmembrane region" description="Helical" evidence="8">
    <location>
        <begin position="483"/>
        <end position="504"/>
    </location>
</feature>
<dbReference type="PANTHER" id="PTHR30183">
    <property type="entry name" value="MOLYBDENUM TRANSPORT SYSTEM PERMEASE PROTEIN MODB"/>
    <property type="match status" value="1"/>
</dbReference>